<dbReference type="InterPro" id="IPR020846">
    <property type="entry name" value="MFS_dom"/>
</dbReference>
<dbReference type="Gene3D" id="1.20.1250.20">
    <property type="entry name" value="MFS general substrate transporter like domains"/>
    <property type="match status" value="2"/>
</dbReference>
<feature type="transmembrane region" description="Helical" evidence="3">
    <location>
        <begin position="287"/>
        <end position="311"/>
    </location>
</feature>
<dbReference type="InterPro" id="IPR036259">
    <property type="entry name" value="MFS_trans_sf"/>
</dbReference>
<proteinExistence type="inferred from homology"/>
<keyword evidence="3" id="KW-0472">Membrane</keyword>
<accession>A0A194XJ97</accession>
<evidence type="ECO:0000256" key="1">
    <source>
        <dbReference type="ARBA" id="ARBA00004141"/>
    </source>
</evidence>
<feature type="transmembrane region" description="Helical" evidence="3">
    <location>
        <begin position="343"/>
        <end position="366"/>
    </location>
</feature>
<feature type="transmembrane region" description="Helical" evidence="3">
    <location>
        <begin position="89"/>
        <end position="111"/>
    </location>
</feature>
<dbReference type="GO" id="GO:0022857">
    <property type="term" value="F:transmembrane transporter activity"/>
    <property type="evidence" value="ECO:0007669"/>
    <property type="project" value="InterPro"/>
</dbReference>
<keyword evidence="3" id="KW-1133">Transmembrane helix</keyword>
<keyword evidence="3" id="KW-0812">Transmembrane</keyword>
<dbReference type="EMBL" id="KQ947410">
    <property type="protein sequence ID" value="KUJ19832.1"/>
    <property type="molecule type" value="Genomic_DNA"/>
</dbReference>
<keyword evidence="6" id="KW-1185">Reference proteome</keyword>
<feature type="transmembrane region" description="Helical" evidence="3">
    <location>
        <begin position="213"/>
        <end position="233"/>
    </location>
</feature>
<evidence type="ECO:0000259" key="4">
    <source>
        <dbReference type="PROSITE" id="PS50850"/>
    </source>
</evidence>
<feature type="transmembrane region" description="Helical" evidence="3">
    <location>
        <begin position="318"/>
        <end position="337"/>
    </location>
</feature>
<dbReference type="PANTHER" id="PTHR11360:SF287">
    <property type="entry name" value="MFS MONOCARBOXYLATE TRANSPORTER"/>
    <property type="match status" value="1"/>
</dbReference>
<dbReference type="OrthoDB" id="2213137at2759"/>
<reference evidence="5 6" key="1">
    <citation type="submission" date="2015-10" db="EMBL/GenBank/DDBJ databases">
        <title>Full genome of DAOMC 229536 Phialocephala scopiformis, a fungal endophyte of spruce producing the potent anti-insectan compound rugulosin.</title>
        <authorList>
            <consortium name="DOE Joint Genome Institute"/>
            <person name="Walker A.K."/>
            <person name="Frasz S.L."/>
            <person name="Seifert K.A."/>
            <person name="Miller J.D."/>
            <person name="Mondo S.J."/>
            <person name="Labutti K."/>
            <person name="Lipzen A."/>
            <person name="Dockter R."/>
            <person name="Kennedy M."/>
            <person name="Grigoriev I.V."/>
            <person name="Spatafora J.W."/>
        </authorList>
    </citation>
    <scope>NUCLEOTIDE SEQUENCE [LARGE SCALE GENOMIC DNA]</scope>
    <source>
        <strain evidence="5 6">CBS 120377</strain>
    </source>
</reference>
<dbReference type="Proteomes" id="UP000070700">
    <property type="component" value="Unassembled WGS sequence"/>
</dbReference>
<sequence length="447" mass="47453">MESQNDIVLNDVSNFLGNNQDGDDQTLGEDLTGLNEFSLPQADGGKDAWLFLAAGFMAEFMVWGLPFSFGVFQEYYTTHEPFSSQSSGIAVIGTTATGVMYMIGLIIFPAYKQWPHLASISKWAGIPLMAAGLIGASFAQSVNHLIVTQGVLYALGGCIIYYPILMYIDEWFVQRKGLAYGIMWAGTGFGGLTIPFILNALLSKYGFRTTLRIWALALLVLALPLVHFLRPRLPISPSSQSPRYGLSFLKSSSFWLLQLGLVIESLGYFIPSIYLPLFARSLGLSPSIGTLLIALLNAAGVVATILFGMLVDRFHVTTVILLSSLGTTISVFLLWGLSTALPLLVVFSIVYGFFAGGFVSTNAGVIKLVKQGDGSADVGILLGIISAARGVGAIASGPLSDAVLRGRPWAGEAGGAYGSGYGGLIVFTGVSAAVGGVGFLGRRLGWV</sequence>
<dbReference type="InterPro" id="IPR050327">
    <property type="entry name" value="Proton-linked_MCT"/>
</dbReference>
<feature type="transmembrane region" description="Helical" evidence="3">
    <location>
        <begin position="378"/>
        <end position="399"/>
    </location>
</feature>
<dbReference type="SUPFAM" id="SSF103473">
    <property type="entry name" value="MFS general substrate transporter"/>
    <property type="match status" value="1"/>
</dbReference>
<feature type="transmembrane region" description="Helical" evidence="3">
    <location>
        <begin position="48"/>
        <end position="69"/>
    </location>
</feature>
<name>A0A194XJ97_MOLSC</name>
<dbReference type="KEGG" id="psco:LY89DRAFT_779728"/>
<feature type="transmembrane region" description="Helical" evidence="3">
    <location>
        <begin position="254"/>
        <end position="275"/>
    </location>
</feature>
<dbReference type="GeneID" id="28832048"/>
<dbReference type="GO" id="GO:0016020">
    <property type="term" value="C:membrane"/>
    <property type="evidence" value="ECO:0007669"/>
    <property type="project" value="UniProtKB-SubCell"/>
</dbReference>
<dbReference type="Pfam" id="PF07690">
    <property type="entry name" value="MFS_1"/>
    <property type="match status" value="1"/>
</dbReference>
<evidence type="ECO:0000313" key="5">
    <source>
        <dbReference type="EMBL" id="KUJ19832.1"/>
    </source>
</evidence>
<feature type="transmembrane region" description="Helical" evidence="3">
    <location>
        <begin position="123"/>
        <end position="140"/>
    </location>
</feature>
<feature type="transmembrane region" description="Helical" evidence="3">
    <location>
        <begin position="419"/>
        <end position="441"/>
    </location>
</feature>
<dbReference type="InParanoid" id="A0A194XJ97"/>
<dbReference type="InterPro" id="IPR011701">
    <property type="entry name" value="MFS"/>
</dbReference>
<feature type="transmembrane region" description="Helical" evidence="3">
    <location>
        <begin position="146"/>
        <end position="165"/>
    </location>
</feature>
<feature type="domain" description="Major facilitator superfamily (MFS) profile" evidence="4">
    <location>
        <begin position="253"/>
        <end position="447"/>
    </location>
</feature>
<feature type="transmembrane region" description="Helical" evidence="3">
    <location>
        <begin position="177"/>
        <end position="201"/>
    </location>
</feature>
<dbReference type="PROSITE" id="PS50850">
    <property type="entry name" value="MFS"/>
    <property type="match status" value="1"/>
</dbReference>
<dbReference type="AlphaFoldDB" id="A0A194XJ97"/>
<protein>
    <submittedName>
        <fullName evidence="5">MFS monocarboxylate transporter</fullName>
    </submittedName>
</protein>
<dbReference type="PANTHER" id="PTHR11360">
    <property type="entry name" value="MONOCARBOXYLATE TRANSPORTER"/>
    <property type="match status" value="1"/>
</dbReference>
<dbReference type="RefSeq" id="XP_018074187.1">
    <property type="nucleotide sequence ID" value="XM_018222322.1"/>
</dbReference>
<evidence type="ECO:0000256" key="2">
    <source>
        <dbReference type="ARBA" id="ARBA00006727"/>
    </source>
</evidence>
<comment type="subcellular location">
    <subcellularLocation>
        <location evidence="1">Membrane</location>
        <topology evidence="1">Multi-pass membrane protein</topology>
    </subcellularLocation>
</comment>
<evidence type="ECO:0000313" key="6">
    <source>
        <dbReference type="Proteomes" id="UP000070700"/>
    </source>
</evidence>
<organism evidence="5 6">
    <name type="scientific">Mollisia scopiformis</name>
    <name type="common">Conifer needle endophyte fungus</name>
    <name type="synonym">Phialocephala scopiformis</name>
    <dbReference type="NCBI Taxonomy" id="149040"/>
    <lineage>
        <taxon>Eukaryota</taxon>
        <taxon>Fungi</taxon>
        <taxon>Dikarya</taxon>
        <taxon>Ascomycota</taxon>
        <taxon>Pezizomycotina</taxon>
        <taxon>Leotiomycetes</taxon>
        <taxon>Helotiales</taxon>
        <taxon>Mollisiaceae</taxon>
        <taxon>Mollisia</taxon>
    </lineage>
</organism>
<evidence type="ECO:0000256" key="3">
    <source>
        <dbReference type="SAM" id="Phobius"/>
    </source>
</evidence>
<gene>
    <name evidence="5" type="ORF">LY89DRAFT_779728</name>
</gene>
<comment type="similarity">
    <text evidence="2">Belongs to the major facilitator superfamily. Monocarboxylate porter (TC 2.A.1.13) family.</text>
</comment>